<reference evidence="1" key="1">
    <citation type="submission" date="2021-06" db="EMBL/GenBank/DDBJ databases">
        <authorList>
            <person name="Kallberg Y."/>
            <person name="Tangrot J."/>
            <person name="Rosling A."/>
        </authorList>
    </citation>
    <scope>NUCLEOTIDE SEQUENCE</scope>
    <source>
        <strain evidence="1">UK204</strain>
    </source>
</reference>
<organism evidence="1 2">
    <name type="scientific">Funneliformis caledonium</name>
    <dbReference type="NCBI Taxonomy" id="1117310"/>
    <lineage>
        <taxon>Eukaryota</taxon>
        <taxon>Fungi</taxon>
        <taxon>Fungi incertae sedis</taxon>
        <taxon>Mucoromycota</taxon>
        <taxon>Glomeromycotina</taxon>
        <taxon>Glomeromycetes</taxon>
        <taxon>Glomerales</taxon>
        <taxon>Glomeraceae</taxon>
        <taxon>Funneliformis</taxon>
    </lineage>
</organism>
<gene>
    <name evidence="1" type="ORF">FCALED_LOCUS13979</name>
</gene>
<dbReference type="Proteomes" id="UP000789570">
    <property type="component" value="Unassembled WGS sequence"/>
</dbReference>
<proteinExistence type="predicted"/>
<keyword evidence="2" id="KW-1185">Reference proteome</keyword>
<evidence type="ECO:0000313" key="2">
    <source>
        <dbReference type="Proteomes" id="UP000789570"/>
    </source>
</evidence>
<dbReference type="AlphaFoldDB" id="A0A9N9HYD4"/>
<evidence type="ECO:0000313" key="1">
    <source>
        <dbReference type="EMBL" id="CAG8712230.1"/>
    </source>
</evidence>
<sequence length="164" mass="18823">MRTELNVSLSNGISNPMTARYDQTINRRDKIYTFSTIETMTNGNYFRPDNKNFPSIDSIIAPDKLFQMTTAINHPIKMIGLKKVYAKLAKTGDIDFFFTVPVQLFDSYKNRRIDLSSKLEDVDEASKYFYTHIQKAAELNEVAKAEGAIETDTIYEPEVNILDF</sequence>
<dbReference type="EMBL" id="CAJVPQ010009048">
    <property type="protein sequence ID" value="CAG8712230.1"/>
    <property type="molecule type" value="Genomic_DNA"/>
</dbReference>
<accession>A0A9N9HYD4</accession>
<name>A0A9N9HYD4_9GLOM</name>
<dbReference type="OrthoDB" id="2340858at2759"/>
<protein>
    <submittedName>
        <fullName evidence="1">10137_t:CDS:1</fullName>
    </submittedName>
</protein>
<comment type="caution">
    <text evidence="1">The sequence shown here is derived from an EMBL/GenBank/DDBJ whole genome shotgun (WGS) entry which is preliminary data.</text>
</comment>